<keyword evidence="4" id="KW-1003">Cell membrane</keyword>
<keyword evidence="23" id="KW-1185">Reference proteome</keyword>
<evidence type="ECO:0000256" key="4">
    <source>
        <dbReference type="ARBA" id="ARBA00022475"/>
    </source>
</evidence>
<comment type="similarity">
    <text evidence="3">In the C-terminal section; belongs to the protein kinase superfamily. Ser/Thr protein kinase family.</text>
</comment>
<feature type="chain" id="PRO_5043527520" evidence="19">
    <location>
        <begin position="23"/>
        <end position="684"/>
    </location>
</feature>
<feature type="compositionally biased region" description="Low complexity" evidence="17">
    <location>
        <begin position="624"/>
        <end position="643"/>
    </location>
</feature>
<dbReference type="InterPro" id="IPR052059">
    <property type="entry name" value="CR_Ser/Thr_kinase"/>
</dbReference>
<evidence type="ECO:0000256" key="15">
    <source>
        <dbReference type="ARBA" id="ARBA00023170"/>
    </source>
</evidence>
<evidence type="ECO:0000259" key="20">
    <source>
        <dbReference type="PROSITE" id="PS50011"/>
    </source>
</evidence>
<protein>
    <submittedName>
        <fullName evidence="22">Uncharacterized protein</fullName>
    </submittedName>
</protein>
<comment type="similarity">
    <text evidence="2">In the N-terminal section; belongs to the leguminous lectin family.</text>
</comment>
<gene>
    <name evidence="22" type="ORF">VFH_IV155880</name>
</gene>
<dbReference type="GO" id="GO:0005524">
    <property type="term" value="F:ATP binding"/>
    <property type="evidence" value="ECO:0007669"/>
    <property type="project" value="UniProtKB-KW"/>
</dbReference>
<evidence type="ECO:0000256" key="5">
    <source>
        <dbReference type="ARBA" id="ARBA00022527"/>
    </source>
</evidence>
<evidence type="ECO:0000313" key="22">
    <source>
        <dbReference type="EMBL" id="CAI8609900.1"/>
    </source>
</evidence>
<name>A0AAV1ALM0_VICFA</name>
<keyword evidence="6" id="KW-0808">Transferase</keyword>
<keyword evidence="13 18" id="KW-1133">Transmembrane helix</keyword>
<keyword evidence="14 18" id="KW-0472">Membrane</keyword>
<evidence type="ECO:0000256" key="13">
    <source>
        <dbReference type="ARBA" id="ARBA00022989"/>
    </source>
</evidence>
<feature type="compositionally biased region" description="Low complexity" evidence="17">
    <location>
        <begin position="656"/>
        <end position="669"/>
    </location>
</feature>
<dbReference type="Pfam" id="PF01657">
    <property type="entry name" value="Stress-antifung"/>
    <property type="match status" value="2"/>
</dbReference>
<comment type="subcellular location">
    <subcellularLocation>
        <location evidence="1">Cell membrane</location>
        <topology evidence="1">Single-pass type I membrane protein</topology>
    </subcellularLocation>
</comment>
<dbReference type="EMBL" id="OX451739">
    <property type="protein sequence ID" value="CAI8609900.1"/>
    <property type="molecule type" value="Genomic_DNA"/>
</dbReference>
<dbReference type="GO" id="GO:0002229">
    <property type="term" value="P:defense response to oomycetes"/>
    <property type="evidence" value="ECO:0007669"/>
    <property type="project" value="UniProtKB-ARBA"/>
</dbReference>
<dbReference type="GO" id="GO:0004674">
    <property type="term" value="F:protein serine/threonine kinase activity"/>
    <property type="evidence" value="ECO:0007669"/>
    <property type="project" value="UniProtKB-KW"/>
</dbReference>
<proteinExistence type="inferred from homology"/>
<evidence type="ECO:0000256" key="10">
    <source>
        <dbReference type="ARBA" id="ARBA00022741"/>
    </source>
</evidence>
<evidence type="ECO:0000256" key="7">
    <source>
        <dbReference type="ARBA" id="ARBA00022692"/>
    </source>
</evidence>
<evidence type="ECO:0000256" key="2">
    <source>
        <dbReference type="ARBA" id="ARBA00008536"/>
    </source>
</evidence>
<keyword evidence="15" id="KW-0675">Receptor</keyword>
<dbReference type="AlphaFoldDB" id="A0AAV1ALM0"/>
<sequence>MQNFNILRGIIIISSLLSCITCFNNDAAVHEAGLTCGSYQYPADGGGNKLMQNLMVAMDALSYEVKQHGWGAQTLVGNWHPMYALGQCRRDLNPTQCYTCFTQARQLLSRCNPKVSGRIYLDDCFLRYDNYTFFDEGVDFTRDTRTCSEEKGETVSAVHVGAVIMNVSKGAGEHMFAVDEEGGVFGLAQCWETVDKWSCQRCLREAEKRVLECVPSPEGRSLFTGCFMRYSSRKFYNDVFVRNHTWTGIPPPLPRRDRRQIGVWIIAACVISMMVVILLIIPVIFMSKKSTTPHEKRNNNFGASPSFANVSGYRFRYAVLERATSYFDPANKLGLNGGDGSVFKGTLPSGRIVAVKRLFFDTRQWTDELFKEVNLIIGIKHKNVVKLLGCSIDGLESLLVYEFLPHKSLDQILLDKTSENALPWEKRFQILCGIAEGLAYLHEGSGTKIIHREIKSSNILLDEALNPKIVDFGFSVGNAENRSHLNTRISYMAPECLNKGELTEKADVYAFGVMVTEIVCGKKNSVFPQGSNSVLHCVWKNYKTNNITTSVDPALLGKFVAEEVSNALQVSLLCTQSSPPLRPSMSEVVQMLTKRDYNIPIPIQQPFINYTRLTLDNRTASTMSITSNGRASSRSSFHSTTSSLHQGEEATLLENSLSSSSSKFNTSRSPDSDIQVNIVVAQPR</sequence>
<evidence type="ECO:0000256" key="9">
    <source>
        <dbReference type="ARBA" id="ARBA00022737"/>
    </source>
</evidence>
<keyword evidence="10" id="KW-0547">Nucleotide-binding</keyword>
<feature type="domain" description="Gnk2-homologous" evidence="21">
    <location>
        <begin position="134"/>
        <end position="235"/>
    </location>
</feature>
<evidence type="ECO:0000256" key="18">
    <source>
        <dbReference type="SAM" id="Phobius"/>
    </source>
</evidence>
<keyword evidence="8 19" id="KW-0732">Signal</keyword>
<evidence type="ECO:0000313" key="23">
    <source>
        <dbReference type="Proteomes" id="UP001157006"/>
    </source>
</evidence>
<dbReference type="FunFam" id="1.10.510.10:FF:000240">
    <property type="entry name" value="Lectin-domain containing receptor kinase A4.3"/>
    <property type="match status" value="1"/>
</dbReference>
<dbReference type="InterPro" id="IPR011009">
    <property type="entry name" value="Kinase-like_dom_sf"/>
</dbReference>
<dbReference type="Gene3D" id="1.10.510.10">
    <property type="entry name" value="Transferase(Phosphotransferase) domain 1"/>
    <property type="match status" value="1"/>
</dbReference>
<dbReference type="GO" id="GO:0005886">
    <property type="term" value="C:plasma membrane"/>
    <property type="evidence" value="ECO:0007669"/>
    <property type="project" value="UniProtKB-SubCell"/>
</dbReference>
<evidence type="ECO:0000256" key="11">
    <source>
        <dbReference type="ARBA" id="ARBA00022777"/>
    </source>
</evidence>
<evidence type="ECO:0000256" key="16">
    <source>
        <dbReference type="ARBA" id="ARBA00023180"/>
    </source>
</evidence>
<accession>A0AAV1ALM0</accession>
<evidence type="ECO:0000256" key="17">
    <source>
        <dbReference type="SAM" id="MobiDB-lite"/>
    </source>
</evidence>
<feature type="transmembrane region" description="Helical" evidence="18">
    <location>
        <begin position="261"/>
        <end position="285"/>
    </location>
</feature>
<evidence type="ECO:0000256" key="8">
    <source>
        <dbReference type="ARBA" id="ARBA00022729"/>
    </source>
</evidence>
<feature type="domain" description="Protein kinase" evidence="20">
    <location>
        <begin position="328"/>
        <end position="608"/>
    </location>
</feature>
<dbReference type="Gene3D" id="3.30.200.20">
    <property type="entry name" value="Phosphorylase Kinase, domain 1"/>
    <property type="match status" value="1"/>
</dbReference>
<keyword evidence="11" id="KW-0418">Kinase</keyword>
<evidence type="ECO:0000256" key="3">
    <source>
        <dbReference type="ARBA" id="ARBA00010217"/>
    </source>
</evidence>
<dbReference type="InterPro" id="IPR001245">
    <property type="entry name" value="Ser-Thr/Tyr_kinase_cat_dom"/>
</dbReference>
<dbReference type="Gene3D" id="3.30.430.20">
    <property type="entry name" value="Gnk2 domain, C-X8-C-X2-C motif"/>
    <property type="match status" value="2"/>
</dbReference>
<keyword evidence="16" id="KW-0325">Glycoprotein</keyword>
<evidence type="ECO:0000256" key="6">
    <source>
        <dbReference type="ARBA" id="ARBA00022679"/>
    </source>
</evidence>
<dbReference type="PANTHER" id="PTHR47973">
    <property type="entry name" value="CYSTEINE-RICH RECEPTOR-LIKE PROTEIN KINASE 3"/>
    <property type="match status" value="1"/>
</dbReference>
<dbReference type="Pfam" id="PF07714">
    <property type="entry name" value="PK_Tyr_Ser-Thr"/>
    <property type="match status" value="1"/>
</dbReference>
<dbReference type="PROSITE" id="PS51473">
    <property type="entry name" value="GNK2"/>
    <property type="match status" value="2"/>
</dbReference>
<keyword evidence="9" id="KW-0677">Repeat</keyword>
<keyword evidence="12" id="KW-0067">ATP-binding</keyword>
<dbReference type="Proteomes" id="UP001157006">
    <property type="component" value="Chromosome 4"/>
</dbReference>
<dbReference type="InterPro" id="IPR038408">
    <property type="entry name" value="GNK2_sf"/>
</dbReference>
<dbReference type="SUPFAM" id="SSF56112">
    <property type="entry name" value="Protein kinase-like (PK-like)"/>
    <property type="match status" value="1"/>
</dbReference>
<keyword evidence="7 18" id="KW-0812">Transmembrane</keyword>
<feature type="signal peptide" evidence="19">
    <location>
        <begin position="1"/>
        <end position="22"/>
    </location>
</feature>
<dbReference type="InterPro" id="IPR002902">
    <property type="entry name" value="GNK2"/>
</dbReference>
<dbReference type="InterPro" id="IPR000719">
    <property type="entry name" value="Prot_kinase_dom"/>
</dbReference>
<evidence type="ECO:0000256" key="19">
    <source>
        <dbReference type="SAM" id="SignalP"/>
    </source>
</evidence>
<evidence type="ECO:0000256" key="1">
    <source>
        <dbReference type="ARBA" id="ARBA00004251"/>
    </source>
</evidence>
<feature type="domain" description="Gnk2-homologous" evidence="21">
    <location>
        <begin position="31"/>
        <end position="133"/>
    </location>
</feature>
<evidence type="ECO:0000256" key="14">
    <source>
        <dbReference type="ARBA" id="ARBA00023136"/>
    </source>
</evidence>
<reference evidence="22 23" key="1">
    <citation type="submission" date="2023-01" db="EMBL/GenBank/DDBJ databases">
        <authorList>
            <person name="Kreplak J."/>
        </authorList>
    </citation>
    <scope>NUCLEOTIDE SEQUENCE [LARGE SCALE GENOMIC DNA]</scope>
</reference>
<evidence type="ECO:0000259" key="21">
    <source>
        <dbReference type="PROSITE" id="PS51473"/>
    </source>
</evidence>
<dbReference type="CDD" id="cd23509">
    <property type="entry name" value="Gnk2-like"/>
    <property type="match status" value="2"/>
</dbReference>
<evidence type="ECO:0000256" key="12">
    <source>
        <dbReference type="ARBA" id="ARBA00022840"/>
    </source>
</evidence>
<feature type="region of interest" description="Disordered" evidence="17">
    <location>
        <begin position="624"/>
        <end position="671"/>
    </location>
</feature>
<keyword evidence="5" id="KW-0723">Serine/threonine-protein kinase</keyword>
<organism evidence="22 23">
    <name type="scientific">Vicia faba</name>
    <name type="common">Broad bean</name>
    <name type="synonym">Faba vulgaris</name>
    <dbReference type="NCBI Taxonomy" id="3906"/>
    <lineage>
        <taxon>Eukaryota</taxon>
        <taxon>Viridiplantae</taxon>
        <taxon>Streptophyta</taxon>
        <taxon>Embryophyta</taxon>
        <taxon>Tracheophyta</taxon>
        <taxon>Spermatophyta</taxon>
        <taxon>Magnoliopsida</taxon>
        <taxon>eudicotyledons</taxon>
        <taxon>Gunneridae</taxon>
        <taxon>Pentapetalae</taxon>
        <taxon>rosids</taxon>
        <taxon>fabids</taxon>
        <taxon>Fabales</taxon>
        <taxon>Fabaceae</taxon>
        <taxon>Papilionoideae</taxon>
        <taxon>50 kb inversion clade</taxon>
        <taxon>NPAAA clade</taxon>
        <taxon>Hologalegina</taxon>
        <taxon>IRL clade</taxon>
        <taxon>Fabeae</taxon>
        <taxon>Vicia</taxon>
    </lineage>
</organism>
<dbReference type="PROSITE" id="PS50011">
    <property type="entry name" value="PROTEIN_KINASE_DOM"/>
    <property type="match status" value="1"/>
</dbReference>